<keyword evidence="5" id="KW-1185">Reference proteome</keyword>
<evidence type="ECO:0000313" key="4">
    <source>
        <dbReference type="EMBL" id="KJE90530.1"/>
    </source>
</evidence>
<dbReference type="SUPFAM" id="SSF55724">
    <property type="entry name" value="Mog1p/PsbP-like"/>
    <property type="match status" value="1"/>
</dbReference>
<dbReference type="PANTHER" id="PTHR15837:SF0">
    <property type="entry name" value="RAN GUANINE NUCLEOTIDE RELEASE FACTOR"/>
    <property type="match status" value="1"/>
</dbReference>
<evidence type="ECO:0000256" key="3">
    <source>
        <dbReference type="ARBA" id="ARBA00022927"/>
    </source>
</evidence>
<dbReference type="EMBL" id="KE346361">
    <property type="protein sequence ID" value="KJE90530.1"/>
    <property type="molecule type" value="Genomic_DNA"/>
</dbReference>
<dbReference type="OMA" id="ECSSAWM"/>
<dbReference type="eggNOG" id="KOG3329">
    <property type="taxonomic scope" value="Eukaryota"/>
</dbReference>
<dbReference type="STRING" id="595528.A0A0D2WK31"/>
<sequence length="213" mass="23591">MPNVDALLTPRQLYGGAMTISLPDKFADVSGMRQIPDHQEVFVNQANDQSFMVDLLQYQSHVQGADAARFHFNEIAECNNAVDKSTVTEIVALAPDDIPGLDPLLEKWLLCGQQAVAKYKEEDKDGDAARNAVMIYLLLVRLPAFTTDIVVTFNDPVFISQTSSSMPHSTDTDQFLGERMQLPLFKLALRSLAINDYGLFGQDEADDDSSMQS</sequence>
<dbReference type="PANTHER" id="PTHR15837">
    <property type="entry name" value="RAN GUANINE NUCLEOTIDE RELEASE FACTOR"/>
    <property type="match status" value="1"/>
</dbReference>
<evidence type="ECO:0000313" key="5">
    <source>
        <dbReference type="Proteomes" id="UP000008743"/>
    </source>
</evidence>
<dbReference type="FunCoup" id="A0A0D2WK31">
    <property type="interactions" value="247"/>
</dbReference>
<comment type="similarity">
    <text evidence="1">Belongs to the MOG1 family.</text>
</comment>
<keyword evidence="3" id="KW-0653">Protein transport</keyword>
<evidence type="ECO:0000256" key="1">
    <source>
        <dbReference type="ARBA" id="ARBA00010307"/>
    </source>
</evidence>
<dbReference type="InParanoid" id="A0A0D2WK31"/>
<dbReference type="Pfam" id="PF04603">
    <property type="entry name" value="Mog1"/>
    <property type="match status" value="1"/>
</dbReference>
<dbReference type="GO" id="GO:0005634">
    <property type="term" value="C:nucleus"/>
    <property type="evidence" value="ECO:0007669"/>
    <property type="project" value="TreeGrafter"/>
</dbReference>
<dbReference type="RefSeq" id="XP_004364703.1">
    <property type="nucleotide sequence ID" value="XM_004364646.2"/>
</dbReference>
<name>A0A0D2WK31_CAPO3</name>
<dbReference type="Gene3D" id="3.40.1000.10">
    <property type="entry name" value="Mog1/PsbP, alpha/beta/alpha sandwich"/>
    <property type="match status" value="1"/>
</dbReference>
<protein>
    <recommendedName>
        <fullName evidence="6">Ran guanine nucleotide release factor</fullName>
    </recommendedName>
</protein>
<dbReference type="InterPro" id="IPR016123">
    <property type="entry name" value="Mog1/PsbP_a/b/a-sand"/>
</dbReference>
<proteinExistence type="inferred from homology"/>
<accession>A0A0D2WK31</accession>
<dbReference type="InterPro" id="IPR007681">
    <property type="entry name" value="Mog1"/>
</dbReference>
<dbReference type="AlphaFoldDB" id="A0A0D2WK31"/>
<dbReference type="PhylomeDB" id="A0A0D2WK31"/>
<dbReference type="GO" id="GO:0031267">
    <property type="term" value="F:small GTPase binding"/>
    <property type="evidence" value="ECO:0007669"/>
    <property type="project" value="TreeGrafter"/>
</dbReference>
<keyword evidence="2" id="KW-0813">Transport</keyword>
<reference evidence="5" key="1">
    <citation type="submission" date="2011-02" db="EMBL/GenBank/DDBJ databases">
        <title>The Genome Sequence of Capsaspora owczarzaki ATCC 30864.</title>
        <authorList>
            <person name="Russ C."/>
            <person name="Cuomo C."/>
            <person name="Burger G."/>
            <person name="Gray M.W."/>
            <person name="Holland P.W.H."/>
            <person name="King N."/>
            <person name="Lang F.B.F."/>
            <person name="Roger A.J."/>
            <person name="Ruiz-Trillo I."/>
            <person name="Young S.K."/>
            <person name="Zeng Q."/>
            <person name="Gargeya S."/>
            <person name="Alvarado L."/>
            <person name="Berlin A."/>
            <person name="Chapman S.B."/>
            <person name="Chen Z."/>
            <person name="Freedman E."/>
            <person name="Gellesch M."/>
            <person name="Goldberg J."/>
            <person name="Griggs A."/>
            <person name="Gujja S."/>
            <person name="Heilman E."/>
            <person name="Heiman D."/>
            <person name="Howarth C."/>
            <person name="Mehta T."/>
            <person name="Neiman D."/>
            <person name="Pearson M."/>
            <person name="Roberts A."/>
            <person name="Saif S."/>
            <person name="Shea T."/>
            <person name="Shenoy N."/>
            <person name="Sisk P."/>
            <person name="Stolte C."/>
            <person name="Sykes S."/>
            <person name="White J."/>
            <person name="Yandava C."/>
            <person name="Haas B."/>
            <person name="Nusbaum C."/>
            <person name="Birren B."/>
        </authorList>
    </citation>
    <scope>NUCLEOTIDE SEQUENCE</scope>
    <source>
        <strain evidence="5">ATCC 30864</strain>
    </source>
</reference>
<evidence type="ECO:0008006" key="6">
    <source>
        <dbReference type="Google" id="ProtNLM"/>
    </source>
</evidence>
<dbReference type="GO" id="GO:0006606">
    <property type="term" value="P:protein import into nucleus"/>
    <property type="evidence" value="ECO:0007669"/>
    <property type="project" value="TreeGrafter"/>
</dbReference>
<dbReference type="GO" id="GO:0042391">
    <property type="term" value="P:regulation of membrane potential"/>
    <property type="evidence" value="ECO:0007669"/>
    <property type="project" value="TreeGrafter"/>
</dbReference>
<dbReference type="GO" id="GO:0005085">
    <property type="term" value="F:guanyl-nucleotide exchange factor activity"/>
    <property type="evidence" value="ECO:0007669"/>
    <property type="project" value="TreeGrafter"/>
</dbReference>
<organism evidence="4 5">
    <name type="scientific">Capsaspora owczarzaki (strain ATCC 30864)</name>
    <dbReference type="NCBI Taxonomy" id="595528"/>
    <lineage>
        <taxon>Eukaryota</taxon>
        <taxon>Filasterea</taxon>
        <taxon>Capsaspora</taxon>
    </lineage>
</organism>
<gene>
    <name evidence="4" type="ORF">CAOG_001835</name>
</gene>
<dbReference type="Proteomes" id="UP000008743">
    <property type="component" value="Unassembled WGS sequence"/>
</dbReference>
<dbReference type="GO" id="GO:0044325">
    <property type="term" value="F:transmembrane transporter binding"/>
    <property type="evidence" value="ECO:0007669"/>
    <property type="project" value="TreeGrafter"/>
</dbReference>
<dbReference type="OrthoDB" id="10255285at2759"/>
<dbReference type="GO" id="GO:0017080">
    <property type="term" value="F:sodium channel regulator activity"/>
    <property type="evidence" value="ECO:0007669"/>
    <property type="project" value="TreeGrafter"/>
</dbReference>
<evidence type="ECO:0000256" key="2">
    <source>
        <dbReference type="ARBA" id="ARBA00022448"/>
    </source>
</evidence>